<feature type="non-terminal residue" evidence="1">
    <location>
        <position position="191"/>
    </location>
</feature>
<accession>A0A1B6MUU1</accession>
<dbReference type="EMBL" id="GEBQ01000271">
    <property type="protein sequence ID" value="JAT39706.1"/>
    <property type="molecule type" value="Transcribed_RNA"/>
</dbReference>
<protein>
    <submittedName>
        <fullName evidence="1">Uncharacterized protein</fullName>
    </submittedName>
</protein>
<gene>
    <name evidence="1" type="ORF">g.52495</name>
</gene>
<sequence>CDKGKRARNGSDEPRMAEYAQMAVEAGSSRMADEADRARFGDLRERYWMVVDAEMPRNEDVLKIKKEKPDDAEMLQHEDEFKIKKEKTEDAEMLPHEDEDEILQNAEEAEVGQNYDEEDNHVSYLTPPTFEPQIRVTTFNRIVKSMIKTYSNNPKMRIERRAMQLLHYHTERSIIKTINTKACLRSHRNVP</sequence>
<organism evidence="1">
    <name type="scientific">Graphocephala atropunctata</name>
    <dbReference type="NCBI Taxonomy" id="36148"/>
    <lineage>
        <taxon>Eukaryota</taxon>
        <taxon>Metazoa</taxon>
        <taxon>Ecdysozoa</taxon>
        <taxon>Arthropoda</taxon>
        <taxon>Hexapoda</taxon>
        <taxon>Insecta</taxon>
        <taxon>Pterygota</taxon>
        <taxon>Neoptera</taxon>
        <taxon>Paraneoptera</taxon>
        <taxon>Hemiptera</taxon>
        <taxon>Auchenorrhyncha</taxon>
        <taxon>Membracoidea</taxon>
        <taxon>Cicadellidae</taxon>
        <taxon>Cicadellinae</taxon>
        <taxon>Cicadellini</taxon>
        <taxon>Graphocephala</taxon>
    </lineage>
</organism>
<feature type="non-terminal residue" evidence="1">
    <location>
        <position position="1"/>
    </location>
</feature>
<name>A0A1B6MUU1_9HEMI</name>
<proteinExistence type="predicted"/>
<reference evidence="1" key="1">
    <citation type="submission" date="2015-11" db="EMBL/GenBank/DDBJ databases">
        <title>De novo transcriptome assembly of four potential Pierce s Disease insect vectors from Arizona vineyards.</title>
        <authorList>
            <person name="Tassone E.E."/>
        </authorList>
    </citation>
    <scope>NUCLEOTIDE SEQUENCE</scope>
</reference>
<dbReference type="AlphaFoldDB" id="A0A1B6MUU1"/>
<evidence type="ECO:0000313" key="1">
    <source>
        <dbReference type="EMBL" id="JAT39706.1"/>
    </source>
</evidence>